<reference evidence="2 3" key="1">
    <citation type="submission" date="2020-03" db="EMBL/GenBank/DDBJ databases">
        <title>Dissostichus mawsoni Genome sequencing and assembly.</title>
        <authorList>
            <person name="Park H."/>
        </authorList>
    </citation>
    <scope>NUCLEOTIDE SEQUENCE [LARGE SCALE GENOMIC DNA]</scope>
    <source>
        <strain evidence="2">DM0001</strain>
        <tissue evidence="2">Muscle</tissue>
    </source>
</reference>
<dbReference type="Proteomes" id="UP000518266">
    <property type="component" value="Unassembled WGS sequence"/>
</dbReference>
<evidence type="ECO:0000256" key="1">
    <source>
        <dbReference type="SAM" id="MobiDB-lite"/>
    </source>
</evidence>
<evidence type="ECO:0000313" key="3">
    <source>
        <dbReference type="Proteomes" id="UP000518266"/>
    </source>
</evidence>
<gene>
    <name evidence="2" type="ORF">F7725_003925</name>
</gene>
<feature type="region of interest" description="Disordered" evidence="1">
    <location>
        <begin position="10"/>
        <end position="35"/>
    </location>
</feature>
<feature type="compositionally biased region" description="Polar residues" evidence="1">
    <location>
        <begin position="120"/>
        <end position="133"/>
    </location>
</feature>
<keyword evidence="3" id="KW-1185">Reference proteome</keyword>
<feature type="region of interest" description="Disordered" evidence="1">
    <location>
        <begin position="108"/>
        <end position="133"/>
    </location>
</feature>
<dbReference type="EMBL" id="JAAKFY010000014">
    <property type="protein sequence ID" value="KAF3846847.1"/>
    <property type="molecule type" value="Genomic_DNA"/>
</dbReference>
<sequence>MEEEEGALRFLMQGSSAQQGPLPLPSTSSTTSERLRSTEFPFLFPRAWGGSLGQAAARTPAFTFTSSFSCVFRLVFHRQEGVAPQTLTQVPAVLKLWQSGTAWCRSVSEGEASARRPESSGRNMTLASGNLHT</sequence>
<dbReference type="AlphaFoldDB" id="A0A7J5YE73"/>
<accession>A0A7J5YE73</accession>
<protein>
    <submittedName>
        <fullName evidence="2">Uncharacterized protein</fullName>
    </submittedName>
</protein>
<name>A0A7J5YE73_DISMA</name>
<organism evidence="2 3">
    <name type="scientific">Dissostichus mawsoni</name>
    <name type="common">Antarctic cod</name>
    <dbReference type="NCBI Taxonomy" id="36200"/>
    <lineage>
        <taxon>Eukaryota</taxon>
        <taxon>Metazoa</taxon>
        <taxon>Chordata</taxon>
        <taxon>Craniata</taxon>
        <taxon>Vertebrata</taxon>
        <taxon>Euteleostomi</taxon>
        <taxon>Actinopterygii</taxon>
        <taxon>Neopterygii</taxon>
        <taxon>Teleostei</taxon>
        <taxon>Neoteleostei</taxon>
        <taxon>Acanthomorphata</taxon>
        <taxon>Eupercaria</taxon>
        <taxon>Perciformes</taxon>
        <taxon>Notothenioidei</taxon>
        <taxon>Nototheniidae</taxon>
        <taxon>Dissostichus</taxon>
    </lineage>
</organism>
<evidence type="ECO:0000313" key="2">
    <source>
        <dbReference type="EMBL" id="KAF3846847.1"/>
    </source>
</evidence>
<comment type="caution">
    <text evidence="2">The sequence shown here is derived from an EMBL/GenBank/DDBJ whole genome shotgun (WGS) entry which is preliminary data.</text>
</comment>
<proteinExistence type="predicted"/>